<comment type="caution">
    <text evidence="1">The sequence shown here is derived from an EMBL/GenBank/DDBJ whole genome shotgun (WGS) entry which is preliminary data.</text>
</comment>
<accession>A0A444JWC8</accession>
<dbReference type="RefSeq" id="WP_128782685.1">
    <property type="nucleotide sequence ID" value="NZ_JAKJSG010000109.1"/>
</dbReference>
<reference evidence="1 2" key="1">
    <citation type="submission" date="2018-11" db="EMBL/GenBank/DDBJ databases">
        <title>Photobacterium sp. BEI247 sp. nov., a marine bacterium isolated from Yongle Blue Hole in the South China Sea.</title>
        <authorList>
            <person name="Wang X."/>
        </authorList>
    </citation>
    <scope>NUCLEOTIDE SEQUENCE [LARGE SCALE GENOMIC DNA]</scope>
    <source>
        <strain evidence="2">BEI247</strain>
    </source>
</reference>
<name>A0A444JWC8_9GAMM</name>
<proteinExistence type="predicted"/>
<dbReference type="AlphaFoldDB" id="A0A444JWC8"/>
<organism evidence="1 2">
    <name type="scientific">Photobacterium chitinilyticum</name>
    <dbReference type="NCBI Taxonomy" id="2485123"/>
    <lineage>
        <taxon>Bacteria</taxon>
        <taxon>Pseudomonadati</taxon>
        <taxon>Pseudomonadota</taxon>
        <taxon>Gammaproteobacteria</taxon>
        <taxon>Vibrionales</taxon>
        <taxon>Vibrionaceae</taxon>
        <taxon>Photobacterium</taxon>
    </lineage>
</organism>
<dbReference type="EMBL" id="RJLM01000001">
    <property type="protein sequence ID" value="RWX57377.1"/>
    <property type="molecule type" value="Genomic_DNA"/>
</dbReference>
<sequence length="188" mass="21341">MIRENTLTAANNWTKPFVSEVAEVLNLLRENGYESAALVKLTGLSEGKLCDWTARYKREPDEISTIPYPCWCFLLGLVGHPNIQNNGQPYPVDARKVMRAFKPDAFLPANKFVKPTAKQLRRIIGEETFTKLSADDLAGIFNWKPGQFQDNLDKGNLPFLNWCLILMFMGFNIQKMILTDLDSELILG</sequence>
<keyword evidence="2" id="KW-1185">Reference proteome</keyword>
<dbReference type="Proteomes" id="UP000287563">
    <property type="component" value="Unassembled WGS sequence"/>
</dbReference>
<gene>
    <name evidence="1" type="ORF">EDI28_04940</name>
</gene>
<protein>
    <submittedName>
        <fullName evidence="1">Uncharacterized protein</fullName>
    </submittedName>
</protein>
<dbReference type="OrthoDB" id="5818278at2"/>
<evidence type="ECO:0000313" key="2">
    <source>
        <dbReference type="Proteomes" id="UP000287563"/>
    </source>
</evidence>
<evidence type="ECO:0000313" key="1">
    <source>
        <dbReference type="EMBL" id="RWX57377.1"/>
    </source>
</evidence>